<dbReference type="AlphaFoldDB" id="A0A182IPV3"/>
<proteinExistence type="predicted"/>
<dbReference type="PANTHER" id="PTHR16038:SF4">
    <property type="entry name" value="WD REPEAT-CONTAINING PROTEIN 74"/>
    <property type="match status" value="1"/>
</dbReference>
<name>A0A182IPV3_ANOAO</name>
<dbReference type="InterPro" id="IPR036322">
    <property type="entry name" value="WD40_repeat_dom_sf"/>
</dbReference>
<dbReference type="EnsemblMetazoa" id="AATE003187-RA">
    <property type="protein sequence ID" value="AATE003187-PA.1"/>
    <property type="gene ID" value="AATE003187"/>
</dbReference>
<dbReference type="Pfam" id="PF00400">
    <property type="entry name" value="WD40"/>
    <property type="match status" value="1"/>
</dbReference>
<dbReference type="VEuPathDB" id="VectorBase:AATE003187"/>
<feature type="compositionally biased region" description="Basic and acidic residues" evidence="1">
    <location>
        <begin position="391"/>
        <end position="403"/>
    </location>
</feature>
<protein>
    <recommendedName>
        <fullName evidence="3">Ribosome biogenesis protein NSA1</fullName>
    </recommendedName>
</protein>
<dbReference type="GO" id="GO:0042273">
    <property type="term" value="P:ribosomal large subunit biogenesis"/>
    <property type="evidence" value="ECO:0007669"/>
    <property type="project" value="InterPro"/>
</dbReference>
<evidence type="ECO:0000256" key="1">
    <source>
        <dbReference type="SAM" id="MobiDB-lite"/>
    </source>
</evidence>
<dbReference type="GO" id="GO:0005730">
    <property type="term" value="C:nucleolus"/>
    <property type="evidence" value="ECO:0007669"/>
    <property type="project" value="InterPro"/>
</dbReference>
<dbReference type="PANTHER" id="PTHR16038">
    <property type="entry name" value="NOP SEVEN ASSOCIATED PROTEIN 1"/>
    <property type="match status" value="1"/>
</dbReference>
<feature type="region of interest" description="Disordered" evidence="1">
    <location>
        <begin position="367"/>
        <end position="412"/>
    </location>
</feature>
<dbReference type="STRING" id="41427.A0A182IPV3"/>
<accession>A0A182IPV3</accession>
<dbReference type="InterPro" id="IPR015943">
    <property type="entry name" value="WD40/YVTN_repeat-like_dom_sf"/>
</dbReference>
<sequence>MKFSSLNAKCPTYNEKHIVYVGAHTGTFKRMNLYDEDPYKQTNLQPIETLNKTSKITCMEFGNKDHTEVLVGRANHFVKVFNCSEEDNASSFEAGNDEVVGLGRSNGCIVAGLANGMVRVIKYPSPIEFSVGENLARLRLCPEDESRMVTGGKKLKQIIKLWDLETQTVLFHAKNVPKDMLELEQQVWENDVVFVNRNIIAACSRYGYVRLYDTRGPQKRPVQDFTSSDPDDQLSFSCLASYGDYLYAGTTTFGARGFDIRKMKNHIHVYKGFTGTVTSIRVDPTGNHLVSGCLDRYVRIHHAHRTALEYRCYMKSKPTQVLLTEYKDAQKEKHDYDTEDDDVQIVVEAEGSDAEYDELFSKMQTVKENTAQAKRRKASHEESVTGSSFTKKAERKQENDGKRKMAKANNKV</sequence>
<dbReference type="InterPro" id="IPR037379">
    <property type="entry name" value="WDR74/Nsa1"/>
</dbReference>
<evidence type="ECO:0000313" key="2">
    <source>
        <dbReference type="EnsemblMetazoa" id="AATE003187-PA.1"/>
    </source>
</evidence>
<organism evidence="2">
    <name type="scientific">Anopheles atroparvus</name>
    <name type="common">European mosquito</name>
    <dbReference type="NCBI Taxonomy" id="41427"/>
    <lineage>
        <taxon>Eukaryota</taxon>
        <taxon>Metazoa</taxon>
        <taxon>Ecdysozoa</taxon>
        <taxon>Arthropoda</taxon>
        <taxon>Hexapoda</taxon>
        <taxon>Insecta</taxon>
        <taxon>Pterygota</taxon>
        <taxon>Neoptera</taxon>
        <taxon>Endopterygota</taxon>
        <taxon>Diptera</taxon>
        <taxon>Nematocera</taxon>
        <taxon>Culicoidea</taxon>
        <taxon>Culicidae</taxon>
        <taxon>Anophelinae</taxon>
        <taxon>Anopheles</taxon>
    </lineage>
</organism>
<evidence type="ECO:0008006" key="3">
    <source>
        <dbReference type="Google" id="ProtNLM"/>
    </source>
</evidence>
<dbReference type="InterPro" id="IPR001680">
    <property type="entry name" value="WD40_rpt"/>
</dbReference>
<dbReference type="SUPFAM" id="SSF50978">
    <property type="entry name" value="WD40 repeat-like"/>
    <property type="match status" value="1"/>
</dbReference>
<reference evidence="2" key="1">
    <citation type="submission" date="2022-08" db="UniProtKB">
        <authorList>
            <consortium name="EnsemblMetazoa"/>
        </authorList>
    </citation>
    <scope>IDENTIFICATION</scope>
    <source>
        <strain evidence="2">EBRO</strain>
    </source>
</reference>
<dbReference type="GO" id="GO:0030687">
    <property type="term" value="C:preribosome, large subunit precursor"/>
    <property type="evidence" value="ECO:0007669"/>
    <property type="project" value="TreeGrafter"/>
</dbReference>
<dbReference type="Gene3D" id="2.130.10.10">
    <property type="entry name" value="YVTN repeat-like/Quinoprotein amine dehydrogenase"/>
    <property type="match status" value="2"/>
</dbReference>
<dbReference type="SMART" id="SM00320">
    <property type="entry name" value="WD40"/>
    <property type="match status" value="3"/>
</dbReference>